<dbReference type="SUPFAM" id="SSF54862">
    <property type="entry name" value="4Fe-4S ferredoxins"/>
    <property type="match status" value="1"/>
</dbReference>
<dbReference type="InterPro" id="IPR017900">
    <property type="entry name" value="4Fe4S_Fe_S_CS"/>
</dbReference>
<evidence type="ECO:0000313" key="6">
    <source>
        <dbReference type="EMBL" id="HJD96329.1"/>
    </source>
</evidence>
<feature type="domain" description="4Fe-4S ferredoxin-type" evidence="5">
    <location>
        <begin position="32"/>
        <end position="62"/>
    </location>
</feature>
<dbReference type="InterPro" id="IPR017896">
    <property type="entry name" value="4Fe4S_Fe-S-bd"/>
</dbReference>
<dbReference type="Proteomes" id="UP000698963">
    <property type="component" value="Unassembled WGS sequence"/>
</dbReference>
<dbReference type="EMBL" id="DYZA01000029">
    <property type="protein sequence ID" value="HJD96329.1"/>
    <property type="molecule type" value="Genomic_DNA"/>
</dbReference>
<dbReference type="PANTHER" id="PTHR43687:SF1">
    <property type="entry name" value="FERREDOXIN III"/>
    <property type="match status" value="1"/>
</dbReference>
<evidence type="ECO:0000313" key="7">
    <source>
        <dbReference type="Proteomes" id="UP000698963"/>
    </source>
</evidence>
<keyword evidence="3" id="KW-0408">Iron</keyword>
<accession>A0A921AUY6</accession>
<dbReference type="GO" id="GO:0051539">
    <property type="term" value="F:4 iron, 4 sulfur cluster binding"/>
    <property type="evidence" value="ECO:0007669"/>
    <property type="project" value="UniProtKB-KW"/>
</dbReference>
<keyword evidence="2" id="KW-0479">Metal-binding</keyword>
<comment type="caution">
    <text evidence="6">The sequence shown here is derived from an EMBL/GenBank/DDBJ whole genome shotgun (WGS) entry which is preliminary data.</text>
</comment>
<name>A0A921AUY6_9BACT</name>
<sequence>MGIRHIDYDKCVRCTRCVTYCPQDVLRLDDERFPVITYLQDCQSCFLCEKYCPAGAISVSADRERRPVLPWKI</sequence>
<dbReference type="GO" id="GO:0046872">
    <property type="term" value="F:metal ion binding"/>
    <property type="evidence" value="ECO:0007669"/>
    <property type="project" value="UniProtKB-KW"/>
</dbReference>
<protein>
    <submittedName>
        <fullName evidence="6">4Fe-4S binding protein</fullName>
    </submittedName>
</protein>
<keyword evidence="1" id="KW-0004">4Fe-4S</keyword>
<proteinExistence type="predicted"/>
<keyword evidence="4" id="KW-0411">Iron-sulfur</keyword>
<evidence type="ECO:0000256" key="2">
    <source>
        <dbReference type="ARBA" id="ARBA00022723"/>
    </source>
</evidence>
<dbReference type="Pfam" id="PF14697">
    <property type="entry name" value="Fer4_21"/>
    <property type="match status" value="1"/>
</dbReference>
<evidence type="ECO:0000259" key="5">
    <source>
        <dbReference type="PROSITE" id="PS51379"/>
    </source>
</evidence>
<evidence type="ECO:0000256" key="3">
    <source>
        <dbReference type="ARBA" id="ARBA00023004"/>
    </source>
</evidence>
<dbReference type="PROSITE" id="PS51379">
    <property type="entry name" value="4FE4S_FER_2"/>
    <property type="match status" value="2"/>
</dbReference>
<dbReference type="InterPro" id="IPR050572">
    <property type="entry name" value="Fe-S_Ferredoxin"/>
</dbReference>
<organism evidence="6 7">
    <name type="scientific">Mailhella massiliensis</name>
    <dbReference type="NCBI Taxonomy" id="1903261"/>
    <lineage>
        <taxon>Bacteria</taxon>
        <taxon>Pseudomonadati</taxon>
        <taxon>Thermodesulfobacteriota</taxon>
        <taxon>Desulfovibrionia</taxon>
        <taxon>Desulfovibrionales</taxon>
        <taxon>Desulfovibrionaceae</taxon>
        <taxon>Mailhella</taxon>
    </lineage>
</organism>
<dbReference type="PANTHER" id="PTHR43687">
    <property type="entry name" value="ADENYLYLSULFATE REDUCTASE, BETA SUBUNIT"/>
    <property type="match status" value="1"/>
</dbReference>
<dbReference type="PROSITE" id="PS00198">
    <property type="entry name" value="4FE4S_FER_1"/>
    <property type="match status" value="2"/>
</dbReference>
<dbReference type="AlphaFoldDB" id="A0A921AUY6"/>
<evidence type="ECO:0000256" key="1">
    <source>
        <dbReference type="ARBA" id="ARBA00022485"/>
    </source>
</evidence>
<dbReference type="RefSeq" id="WP_304120567.1">
    <property type="nucleotide sequence ID" value="NZ_DYZA01000029.1"/>
</dbReference>
<gene>
    <name evidence="6" type="ORF">K8W16_01610</name>
</gene>
<feature type="domain" description="4Fe-4S ferredoxin-type" evidence="5">
    <location>
        <begin position="2"/>
        <end position="31"/>
    </location>
</feature>
<reference evidence="6" key="1">
    <citation type="journal article" date="2021" name="PeerJ">
        <title>Extensive microbial diversity within the chicken gut microbiome revealed by metagenomics and culture.</title>
        <authorList>
            <person name="Gilroy R."/>
            <person name="Ravi A."/>
            <person name="Getino M."/>
            <person name="Pursley I."/>
            <person name="Horton D.L."/>
            <person name="Alikhan N.F."/>
            <person name="Baker D."/>
            <person name="Gharbi K."/>
            <person name="Hall N."/>
            <person name="Watson M."/>
            <person name="Adriaenssens E.M."/>
            <person name="Foster-Nyarko E."/>
            <person name="Jarju S."/>
            <person name="Secka A."/>
            <person name="Antonio M."/>
            <person name="Oren A."/>
            <person name="Chaudhuri R.R."/>
            <person name="La Ragione R."/>
            <person name="Hildebrand F."/>
            <person name="Pallen M.J."/>
        </authorList>
    </citation>
    <scope>NUCLEOTIDE SEQUENCE</scope>
    <source>
        <strain evidence="6">ChiGjej2B2-19336</strain>
    </source>
</reference>
<reference evidence="6" key="2">
    <citation type="submission" date="2021-09" db="EMBL/GenBank/DDBJ databases">
        <authorList>
            <person name="Gilroy R."/>
        </authorList>
    </citation>
    <scope>NUCLEOTIDE SEQUENCE</scope>
    <source>
        <strain evidence="6">ChiGjej2B2-19336</strain>
    </source>
</reference>
<dbReference type="Gene3D" id="3.30.70.20">
    <property type="match status" value="1"/>
</dbReference>
<evidence type="ECO:0000256" key="4">
    <source>
        <dbReference type="ARBA" id="ARBA00023014"/>
    </source>
</evidence>